<proteinExistence type="predicted"/>
<protein>
    <recommendedName>
        <fullName evidence="1">Amidohydrolase 3 domain-containing protein</fullName>
    </recommendedName>
</protein>
<dbReference type="CDD" id="cd01300">
    <property type="entry name" value="YtcJ_like"/>
    <property type="match status" value="1"/>
</dbReference>
<dbReference type="AlphaFoldDB" id="A0A381Q777"/>
<sequence>MQQKPNLVIINVEVLTMDASQPTAQAVAVSQDRILAVEETKDIQRLAGPDAQVIDGQGLTLLPGFMDSHMHLLSLARTTQELDCRPDKASSVSAIVHRIFEWARIVPPGEWVRCYGYDDLALDERRHPTRHDLDDISPKHPVRLDHRSGHAAVLNSLGLQMAGINADTPDPIEGVIERDANGEPTGVLLEMSAFLSQKMDAGRSRNKMKQGVTAANRLLLSYGITSLQDAGPSNGLERWQAFRELIDAETLQTRVTMMAGATRRAEFLDAGLSWGSGDQHLRLGHVKVMLTMSTGTLQPSLEEFSKIASEASQSGFPVAVHCVEQEAVAAASQVISELSPLSEGVPFHRIEHCSECPPEALDAVRMSGAAVVSQPGFMHWNGPSYRKNVPEPMQPHLYPIRALREAAVPLAFGSDAPVINPNPWPAIHSAVTHQDHEGHPLPETSSSGRVSVQTALHMYTLSGAELEGSAQEKGSISPGKLADFVLVDTDPLTVDLEGLKEIKAKMTIVGGKVVWEGR</sequence>
<dbReference type="PANTHER" id="PTHR22642:SF2">
    <property type="entry name" value="PROTEIN LONG AFTER FAR-RED 3"/>
    <property type="match status" value="1"/>
</dbReference>
<dbReference type="InterPro" id="IPR033932">
    <property type="entry name" value="YtcJ-like"/>
</dbReference>
<dbReference type="GO" id="GO:0016810">
    <property type="term" value="F:hydrolase activity, acting on carbon-nitrogen (but not peptide) bonds"/>
    <property type="evidence" value="ECO:0007669"/>
    <property type="project" value="InterPro"/>
</dbReference>
<dbReference type="InterPro" id="IPR011059">
    <property type="entry name" value="Metal-dep_hydrolase_composite"/>
</dbReference>
<dbReference type="Gene3D" id="3.10.310.70">
    <property type="match status" value="1"/>
</dbReference>
<dbReference type="InterPro" id="IPR032466">
    <property type="entry name" value="Metal_Hydrolase"/>
</dbReference>
<accession>A0A381Q777</accession>
<feature type="domain" description="Amidohydrolase 3" evidence="1">
    <location>
        <begin position="52"/>
        <end position="514"/>
    </location>
</feature>
<gene>
    <name evidence="2" type="ORF">METZ01_LOCUS27672</name>
</gene>
<dbReference type="SUPFAM" id="SSF51556">
    <property type="entry name" value="Metallo-dependent hydrolases"/>
    <property type="match status" value="1"/>
</dbReference>
<evidence type="ECO:0000259" key="1">
    <source>
        <dbReference type="Pfam" id="PF07969"/>
    </source>
</evidence>
<name>A0A381Q777_9ZZZZ</name>
<evidence type="ECO:0000313" key="2">
    <source>
        <dbReference type="EMBL" id="SUZ74818.1"/>
    </source>
</evidence>
<dbReference type="Gene3D" id="3.20.20.140">
    <property type="entry name" value="Metal-dependent hydrolases"/>
    <property type="match status" value="1"/>
</dbReference>
<reference evidence="2" key="1">
    <citation type="submission" date="2018-05" db="EMBL/GenBank/DDBJ databases">
        <authorList>
            <person name="Lanie J.A."/>
            <person name="Ng W.-L."/>
            <person name="Kazmierczak K.M."/>
            <person name="Andrzejewski T.M."/>
            <person name="Davidsen T.M."/>
            <person name="Wayne K.J."/>
            <person name="Tettelin H."/>
            <person name="Glass J.I."/>
            <person name="Rusch D."/>
            <person name="Podicherti R."/>
            <person name="Tsui H.-C.T."/>
            <person name="Winkler M.E."/>
        </authorList>
    </citation>
    <scope>NUCLEOTIDE SEQUENCE</scope>
</reference>
<dbReference type="Pfam" id="PF07969">
    <property type="entry name" value="Amidohydro_3"/>
    <property type="match status" value="1"/>
</dbReference>
<dbReference type="InterPro" id="IPR013108">
    <property type="entry name" value="Amidohydro_3"/>
</dbReference>
<organism evidence="2">
    <name type="scientific">marine metagenome</name>
    <dbReference type="NCBI Taxonomy" id="408172"/>
    <lineage>
        <taxon>unclassified sequences</taxon>
        <taxon>metagenomes</taxon>
        <taxon>ecological metagenomes</taxon>
    </lineage>
</organism>
<dbReference type="PANTHER" id="PTHR22642">
    <property type="entry name" value="IMIDAZOLONEPROPIONASE"/>
    <property type="match status" value="1"/>
</dbReference>
<dbReference type="Gene3D" id="2.30.40.10">
    <property type="entry name" value="Urease, subunit C, domain 1"/>
    <property type="match status" value="1"/>
</dbReference>
<dbReference type="SUPFAM" id="SSF51338">
    <property type="entry name" value="Composite domain of metallo-dependent hydrolases"/>
    <property type="match status" value="1"/>
</dbReference>
<dbReference type="EMBL" id="UINC01001223">
    <property type="protein sequence ID" value="SUZ74818.1"/>
    <property type="molecule type" value="Genomic_DNA"/>
</dbReference>